<evidence type="ECO:0000313" key="1">
    <source>
        <dbReference type="EMBL" id="EGF08253.1"/>
    </source>
</evidence>
<dbReference type="AlphaFoldDB" id="F2BFQ4"/>
<protein>
    <submittedName>
        <fullName evidence="1">Uncharacterized protein</fullName>
    </submittedName>
</protein>
<comment type="caution">
    <text evidence="1">The sequence shown here is derived from an EMBL/GenBank/DDBJ whole genome shotgun (WGS) entry which is preliminary data.</text>
</comment>
<proteinExistence type="predicted"/>
<keyword evidence="2" id="KW-1185">Reference proteome</keyword>
<gene>
    <name evidence="1" type="ORF">HMPREF9123_2561</name>
</gene>
<name>F2BFQ4_9NEIS</name>
<sequence>MAVPHGPRAPPWGGTPYVGFNMGVSENRPSENRICVFQTASAVMYGVWLG</sequence>
<reference evidence="1 2" key="1">
    <citation type="submission" date="2011-02" db="EMBL/GenBank/DDBJ databases">
        <authorList>
            <person name="Muzny D."/>
            <person name="Qin X."/>
            <person name="Deng J."/>
            <person name="Jiang H."/>
            <person name="Liu Y."/>
            <person name="Qu J."/>
            <person name="Song X.-Z."/>
            <person name="Zhang L."/>
            <person name="Thornton R."/>
            <person name="Coyle M."/>
            <person name="Francisco L."/>
            <person name="Jackson L."/>
            <person name="Javaid M."/>
            <person name="Korchina V."/>
            <person name="Kovar C."/>
            <person name="Mata R."/>
            <person name="Mathew T."/>
            <person name="Ngo R."/>
            <person name="Nguyen L."/>
            <person name="Nguyen N."/>
            <person name="Okwuonu G."/>
            <person name="Ongeri F."/>
            <person name="Pham C."/>
            <person name="Simmons D."/>
            <person name="Wilczek-Boney K."/>
            <person name="Hale W."/>
            <person name="Jakkamsetti A."/>
            <person name="Pham P."/>
            <person name="Ruth R."/>
            <person name="San Lucas F."/>
            <person name="Warren J."/>
            <person name="Zhang J."/>
            <person name="Zhao Z."/>
            <person name="Zhou C."/>
            <person name="Zhu D."/>
            <person name="Lee S."/>
            <person name="Bess C."/>
            <person name="Blankenburg K."/>
            <person name="Forbes L."/>
            <person name="Fu Q."/>
            <person name="Gubbala S."/>
            <person name="Hirani K."/>
            <person name="Jayaseelan J.C."/>
            <person name="Lara F."/>
            <person name="Munidasa M."/>
            <person name="Palculict T."/>
            <person name="Patil S."/>
            <person name="Pu L.-L."/>
            <person name="Saada N."/>
            <person name="Tang L."/>
            <person name="Weissenberger G."/>
            <person name="Zhu Y."/>
            <person name="Hemphill L."/>
            <person name="Shang Y."/>
            <person name="Youmans B."/>
            <person name="Ayvaz T."/>
            <person name="Ross M."/>
            <person name="Santibanez J."/>
            <person name="Aqrawi P."/>
            <person name="Gross S."/>
            <person name="Joshi V."/>
            <person name="Fowler G."/>
            <person name="Nazareth L."/>
            <person name="Reid J."/>
            <person name="Worley K."/>
            <person name="Petrosino J."/>
            <person name="Highlander S."/>
            <person name="Gibbs R."/>
        </authorList>
    </citation>
    <scope>NUCLEOTIDE SEQUENCE [LARGE SCALE GENOMIC DNA]</scope>
    <source>
        <strain evidence="1 2">ATCC BAA-1200</strain>
    </source>
</reference>
<accession>F2BFQ4</accession>
<dbReference type="HOGENOM" id="CLU_3120198_0_0_4"/>
<organism evidence="1 2">
    <name type="scientific">Neisseria bacilliformis ATCC BAA-1200</name>
    <dbReference type="NCBI Taxonomy" id="888742"/>
    <lineage>
        <taxon>Bacteria</taxon>
        <taxon>Pseudomonadati</taxon>
        <taxon>Pseudomonadota</taxon>
        <taxon>Betaproteobacteria</taxon>
        <taxon>Neisseriales</taxon>
        <taxon>Neisseriaceae</taxon>
        <taxon>Neisseria</taxon>
    </lineage>
</organism>
<dbReference type="EMBL" id="AFAY01000051">
    <property type="protein sequence ID" value="EGF08253.1"/>
    <property type="molecule type" value="Genomic_DNA"/>
</dbReference>
<evidence type="ECO:0000313" key="2">
    <source>
        <dbReference type="Proteomes" id="UP000004105"/>
    </source>
</evidence>
<dbReference type="Proteomes" id="UP000004105">
    <property type="component" value="Unassembled WGS sequence"/>
</dbReference>